<feature type="domain" description="Multidrug resistance protein MdtA-like barrel-sandwich hybrid" evidence="10">
    <location>
        <begin position="120"/>
        <end position="262"/>
    </location>
</feature>
<evidence type="ECO:0000256" key="1">
    <source>
        <dbReference type="ARBA" id="ARBA00004236"/>
    </source>
</evidence>
<dbReference type="Pfam" id="PF25917">
    <property type="entry name" value="BSH_RND"/>
    <property type="match status" value="1"/>
</dbReference>
<keyword evidence="8" id="KW-0812">Transmembrane</keyword>
<dbReference type="InterPro" id="IPR058624">
    <property type="entry name" value="MdtA-like_HH"/>
</dbReference>
<dbReference type="InterPro" id="IPR006143">
    <property type="entry name" value="RND_pump_MFP"/>
</dbReference>
<evidence type="ECO:0000256" key="4">
    <source>
        <dbReference type="ARBA" id="ARBA00022475"/>
    </source>
</evidence>
<keyword evidence="4" id="KW-1003">Cell membrane</keyword>
<feature type="region of interest" description="Disordered" evidence="7">
    <location>
        <begin position="1"/>
        <end position="21"/>
    </location>
</feature>
<keyword evidence="6 8" id="KW-0472">Membrane</keyword>
<dbReference type="InterPro" id="IPR058625">
    <property type="entry name" value="MdtA-like_BSH"/>
</dbReference>
<evidence type="ECO:0000256" key="5">
    <source>
        <dbReference type="ARBA" id="ARBA00022519"/>
    </source>
</evidence>
<evidence type="ECO:0000313" key="14">
    <source>
        <dbReference type="Proteomes" id="UP001160625"/>
    </source>
</evidence>
<gene>
    <name evidence="13" type="ORF">QGN17_08560</name>
</gene>
<dbReference type="PANTHER" id="PTHR30469:SF12">
    <property type="entry name" value="MULTIDRUG RESISTANCE PROTEIN MDTA"/>
    <property type="match status" value="1"/>
</dbReference>
<feature type="region of interest" description="Disordered" evidence="7">
    <location>
        <begin position="60"/>
        <end position="97"/>
    </location>
</feature>
<keyword evidence="8" id="KW-1133">Transmembrane helix</keyword>
<dbReference type="NCBIfam" id="TIGR01730">
    <property type="entry name" value="RND_mfp"/>
    <property type="match status" value="1"/>
</dbReference>
<evidence type="ECO:0000259" key="10">
    <source>
        <dbReference type="Pfam" id="PF25917"/>
    </source>
</evidence>
<feature type="region of interest" description="Disordered" evidence="7">
    <location>
        <begin position="412"/>
        <end position="450"/>
    </location>
</feature>
<protein>
    <submittedName>
        <fullName evidence="13">Efflux RND transporter periplasmic adaptor subunit</fullName>
    </submittedName>
</protein>
<dbReference type="RefSeq" id="WP_281044060.1">
    <property type="nucleotide sequence ID" value="NZ_JARYGZ010000001.1"/>
</dbReference>
<evidence type="ECO:0000256" key="7">
    <source>
        <dbReference type="SAM" id="MobiDB-lite"/>
    </source>
</evidence>
<dbReference type="Pfam" id="PF25967">
    <property type="entry name" value="RND-MFP_C"/>
    <property type="match status" value="1"/>
</dbReference>
<keyword evidence="3" id="KW-0813">Transport</keyword>
<dbReference type="Gene3D" id="1.10.287.470">
    <property type="entry name" value="Helix hairpin bin"/>
    <property type="match status" value="1"/>
</dbReference>
<keyword evidence="5" id="KW-0997">Cell inner membrane</keyword>
<comment type="caution">
    <text evidence="13">The sequence shown here is derived from an EMBL/GenBank/DDBJ whole genome shotgun (WGS) entry which is preliminary data.</text>
</comment>
<dbReference type="InterPro" id="IPR058626">
    <property type="entry name" value="MdtA-like_b-barrel"/>
</dbReference>
<comment type="similarity">
    <text evidence="2">Belongs to the membrane fusion protein (MFP) (TC 8.A.1) family.</text>
</comment>
<dbReference type="Gene3D" id="2.40.30.170">
    <property type="match status" value="1"/>
</dbReference>
<evidence type="ECO:0000256" key="3">
    <source>
        <dbReference type="ARBA" id="ARBA00022448"/>
    </source>
</evidence>
<proteinExistence type="inferred from homology"/>
<dbReference type="Gene3D" id="2.40.50.100">
    <property type="match status" value="1"/>
</dbReference>
<evidence type="ECO:0000256" key="6">
    <source>
        <dbReference type="ARBA" id="ARBA00023136"/>
    </source>
</evidence>
<evidence type="ECO:0000313" key="13">
    <source>
        <dbReference type="EMBL" id="MDH7638780.1"/>
    </source>
</evidence>
<feature type="domain" description="Multidrug resistance protein MdtA-like C-terminal permuted SH3" evidence="12">
    <location>
        <begin position="353"/>
        <end position="414"/>
    </location>
</feature>
<dbReference type="EMBL" id="JARYGZ010000001">
    <property type="protein sequence ID" value="MDH7638780.1"/>
    <property type="molecule type" value="Genomic_DNA"/>
</dbReference>
<feature type="domain" description="Multidrug resistance protein MdtA-like alpha-helical hairpin" evidence="9">
    <location>
        <begin position="160"/>
        <end position="229"/>
    </location>
</feature>
<evidence type="ECO:0000256" key="2">
    <source>
        <dbReference type="ARBA" id="ARBA00009477"/>
    </source>
</evidence>
<organism evidence="13 14">
    <name type="scientific">Sphingomonas oryzagri</name>
    <dbReference type="NCBI Taxonomy" id="3042314"/>
    <lineage>
        <taxon>Bacteria</taxon>
        <taxon>Pseudomonadati</taxon>
        <taxon>Pseudomonadota</taxon>
        <taxon>Alphaproteobacteria</taxon>
        <taxon>Sphingomonadales</taxon>
        <taxon>Sphingomonadaceae</taxon>
        <taxon>Sphingomonas</taxon>
    </lineage>
</organism>
<dbReference type="Proteomes" id="UP001160625">
    <property type="component" value="Unassembled WGS sequence"/>
</dbReference>
<dbReference type="Gene3D" id="2.40.420.20">
    <property type="match status" value="1"/>
</dbReference>
<comment type="subcellular location">
    <subcellularLocation>
        <location evidence="1">Cell membrane</location>
    </subcellularLocation>
</comment>
<name>A0ABT6N0I0_9SPHN</name>
<keyword evidence="14" id="KW-1185">Reference proteome</keyword>
<feature type="compositionally biased region" description="Gly residues" evidence="7">
    <location>
        <begin position="62"/>
        <end position="85"/>
    </location>
</feature>
<dbReference type="Pfam" id="PF25944">
    <property type="entry name" value="Beta-barrel_RND"/>
    <property type="match status" value="1"/>
</dbReference>
<feature type="transmembrane region" description="Helical" evidence="8">
    <location>
        <begin position="33"/>
        <end position="53"/>
    </location>
</feature>
<evidence type="ECO:0000259" key="9">
    <source>
        <dbReference type="Pfam" id="PF25876"/>
    </source>
</evidence>
<feature type="domain" description="Multidrug resistance protein MdtA-like beta-barrel" evidence="11">
    <location>
        <begin position="266"/>
        <end position="350"/>
    </location>
</feature>
<reference evidence="13" key="1">
    <citation type="submission" date="2023-04" db="EMBL/GenBank/DDBJ databases">
        <title>Sphingomonas sp. MAHUQ-71 isolated from rice field.</title>
        <authorList>
            <person name="Huq M.A."/>
        </authorList>
    </citation>
    <scope>NUCLEOTIDE SEQUENCE</scope>
    <source>
        <strain evidence="13">MAHUQ-71</strain>
    </source>
</reference>
<evidence type="ECO:0000259" key="12">
    <source>
        <dbReference type="Pfam" id="PF25967"/>
    </source>
</evidence>
<accession>A0ABT6N0I0</accession>
<dbReference type="Pfam" id="PF25876">
    <property type="entry name" value="HH_MFP_RND"/>
    <property type="match status" value="1"/>
</dbReference>
<sequence>MTDDRVPEHDQPAHEHAHWVDEEPRRFSGRARAISWVAGILGVLALVGLVFWLSHSSSSEGAAGGSGGGGRHRGGGGGGGRGGGPFSFRSQTTTVGTAKAATADLPVQTEALGTVTPAATVTVIPQVSGTITQILYQEGQKVAKGQTLAIIDPRPYRAALLQAQGSLTRDRAQLENARVQLKRYDILISQDSIARQDRDTQAALVHQLEGTVMSDQGAVQQAQVNLGFTKIVSPVSGRIGLRVVDIGNYVGAGSSTGIAVVTTLQPIDVEFAIPQQQAPAIQKRIAQGAEIPAIALDSTRTQTLDTGKFSTLDNRVDTTTGTIKGKARFPNAGYQLYPSQFVNVRLTVDTVKNAITVPPAAVRTGPDGDFVWLLKPDRTVTQRVVKIGVSSSDKTQVTSGLAVGDTVVTDGGDRLTEGTTVALPGDAPAAGAGGKGKGGRHRRSGGGNGG</sequence>
<dbReference type="SUPFAM" id="SSF111369">
    <property type="entry name" value="HlyD-like secretion proteins"/>
    <property type="match status" value="1"/>
</dbReference>
<evidence type="ECO:0000256" key="8">
    <source>
        <dbReference type="SAM" id="Phobius"/>
    </source>
</evidence>
<evidence type="ECO:0000259" key="11">
    <source>
        <dbReference type="Pfam" id="PF25944"/>
    </source>
</evidence>
<dbReference type="PANTHER" id="PTHR30469">
    <property type="entry name" value="MULTIDRUG RESISTANCE PROTEIN MDTA"/>
    <property type="match status" value="1"/>
</dbReference>
<dbReference type="InterPro" id="IPR058627">
    <property type="entry name" value="MdtA-like_C"/>
</dbReference>